<dbReference type="InterPro" id="IPR051244">
    <property type="entry name" value="TCAF"/>
</dbReference>
<evidence type="ECO:0000256" key="1">
    <source>
        <dbReference type="SAM" id="SignalP"/>
    </source>
</evidence>
<feature type="signal peptide" evidence="1">
    <location>
        <begin position="1"/>
        <end position="18"/>
    </location>
</feature>
<comment type="caution">
    <text evidence="3">The sequence shown here is derived from an EMBL/GenBank/DDBJ whole genome shotgun (WGS) entry which is preliminary data.</text>
</comment>
<sequence length="696" mass="79983">MLPVILLSLCCQMLAVDALENVAFKKRPAGEGQWLEQLTDGDPIRPFAPWPIEFPYYYVDLGGVYNLTSINLHLQDVWSFGDQGINETFDVHTYGEYVAPCYFRQRYPWDVLAKGIMFTRKGEEIILHPKKPVQLIIIGRENPNSPAPIKPIIMSEVQAFGTLLREAFVPAMPPEEPTPESYYVETRRAVVGTQKTLFVQPIWMEWRPRADYKDVVLGIVQNRAVAMAVKRQNARMIVIHGIQVIDELPNGTKYDDWRHTLKEWLTNGQHKCADFVRIESAYKPGDIILIKRTDKFDVEKVYSQLISGENSAVVGFIHGDAEDNLSQLLERLEIEYARNDIWTHEQDIDLQSMITNLRLIPLEYVLHQIVSSWTLFRTKRLEDQWSWDEWRKPEVQQVIQLMVERFDPFMRHIAPCHICPYRKDPHTDTAVYNYNVILLRQTGETCTTLPGLYYNSLDVAPTMKPTSITTSIHAPFHSSFFPTTAYAKPGQGFSWTILETSHPNFHDQFIRVNCQTDGIEHHDPWLRTPVVTTVMPLSAQGQVCSPHGGPIFLQLPAGVNITIRLENVYKHPYVDLRDPKSIERFPDEVEKNRGVFWTLVNGDNLITALLTGDVIRFNATSVVHSGKYMDQMIKMIHNYRGTDHTKAGQMAFACDVQISAGWGHAGYPMMGFFGMERDLFQLGRLIILWRQLLFCT</sequence>
<reference evidence="3 4" key="1">
    <citation type="journal article" date="2019" name="BMC Genomics">
        <title>New insights from Opisthorchis felineus genome: update on genomics of the epidemiologically important liver flukes.</title>
        <authorList>
            <person name="Ershov N.I."/>
            <person name="Mordvinov V.A."/>
            <person name="Prokhortchouk E.B."/>
            <person name="Pakharukova M.Y."/>
            <person name="Gunbin K.V."/>
            <person name="Ustyantsev K."/>
            <person name="Genaev M.A."/>
            <person name="Blinov A.G."/>
            <person name="Mazur A."/>
            <person name="Boulygina E."/>
            <person name="Tsygankova S."/>
            <person name="Khrameeva E."/>
            <person name="Chekanov N."/>
            <person name="Fan G."/>
            <person name="Xiao A."/>
            <person name="Zhang H."/>
            <person name="Xu X."/>
            <person name="Yang H."/>
            <person name="Solovyev V."/>
            <person name="Lee S.M."/>
            <person name="Liu X."/>
            <person name="Afonnikov D.A."/>
            <person name="Skryabin K.G."/>
        </authorList>
    </citation>
    <scope>NUCLEOTIDE SEQUENCE [LARGE SCALE GENOMIC DNA]</scope>
    <source>
        <strain evidence="3">AK-0245</strain>
        <tissue evidence="3">Whole organism</tissue>
    </source>
</reference>
<proteinExistence type="predicted"/>
<protein>
    <recommendedName>
        <fullName evidence="2">Peptidase M60 domain-containing protein</fullName>
    </recommendedName>
</protein>
<dbReference type="InterPro" id="IPR035423">
    <property type="entry name" value="M60-like_N"/>
</dbReference>
<dbReference type="Proteomes" id="UP000308267">
    <property type="component" value="Unassembled WGS sequence"/>
</dbReference>
<keyword evidence="4" id="KW-1185">Reference proteome</keyword>
<feature type="chain" id="PRO_5020356482" description="Peptidase M60 domain-containing protein" evidence="1">
    <location>
        <begin position="19"/>
        <end position="696"/>
    </location>
</feature>
<dbReference type="SMART" id="SM01276">
    <property type="entry name" value="M60-like"/>
    <property type="match status" value="1"/>
</dbReference>
<keyword evidence="1" id="KW-0732">Signal</keyword>
<dbReference type="PANTHER" id="PTHR15730:SF5">
    <property type="entry name" value="SI:CH211-210B2.2-RELATED"/>
    <property type="match status" value="1"/>
</dbReference>
<dbReference type="InterPro" id="IPR031161">
    <property type="entry name" value="Peptidase_M60_dom"/>
</dbReference>
<dbReference type="PANTHER" id="PTHR15730">
    <property type="entry name" value="EXPERIMENTAL AUTOIMMUNE PROSTATITIS ANTIGEN 2-RELATED"/>
    <property type="match status" value="1"/>
</dbReference>
<organism evidence="3 4">
    <name type="scientific">Opisthorchis felineus</name>
    <dbReference type="NCBI Taxonomy" id="147828"/>
    <lineage>
        <taxon>Eukaryota</taxon>
        <taxon>Metazoa</taxon>
        <taxon>Spiralia</taxon>
        <taxon>Lophotrochozoa</taxon>
        <taxon>Platyhelminthes</taxon>
        <taxon>Trematoda</taxon>
        <taxon>Digenea</taxon>
        <taxon>Opisthorchiida</taxon>
        <taxon>Opisthorchiata</taxon>
        <taxon>Opisthorchiidae</taxon>
        <taxon>Opisthorchis</taxon>
    </lineage>
</organism>
<evidence type="ECO:0000313" key="4">
    <source>
        <dbReference type="Proteomes" id="UP000308267"/>
    </source>
</evidence>
<dbReference type="OrthoDB" id="6294573at2759"/>
<dbReference type="AlphaFoldDB" id="A0A4S2LRI4"/>
<name>A0A4S2LRI4_OPIFE</name>
<feature type="domain" description="Peptidase M60" evidence="2">
    <location>
        <begin position="478"/>
        <end position="696"/>
    </location>
</feature>
<accession>A0A4S2LRI4</accession>
<dbReference type="PROSITE" id="PS51723">
    <property type="entry name" value="PEPTIDASE_M60"/>
    <property type="match status" value="1"/>
</dbReference>
<dbReference type="EMBL" id="SJOL01006457">
    <property type="protein sequence ID" value="TGZ66333.1"/>
    <property type="molecule type" value="Genomic_DNA"/>
</dbReference>
<dbReference type="Pfam" id="PF17291">
    <property type="entry name" value="M60-like_N"/>
    <property type="match status" value="1"/>
</dbReference>
<evidence type="ECO:0000259" key="2">
    <source>
        <dbReference type="PROSITE" id="PS51723"/>
    </source>
</evidence>
<gene>
    <name evidence="3" type="ORF">CRM22_005393</name>
</gene>
<evidence type="ECO:0000313" key="3">
    <source>
        <dbReference type="EMBL" id="TGZ66333.1"/>
    </source>
</evidence>